<keyword evidence="2 5" id="KW-0812">Transmembrane</keyword>
<evidence type="ECO:0000256" key="1">
    <source>
        <dbReference type="ARBA" id="ARBA00004370"/>
    </source>
</evidence>
<keyword evidence="4 5" id="KW-0472">Membrane</keyword>
<evidence type="ECO:0000313" key="7">
    <source>
        <dbReference type="Proteomes" id="UP000520156"/>
    </source>
</evidence>
<keyword evidence="7" id="KW-1185">Reference proteome</keyword>
<evidence type="ECO:0000256" key="4">
    <source>
        <dbReference type="ARBA" id="ARBA00023136"/>
    </source>
</evidence>
<feature type="transmembrane region" description="Helical" evidence="5">
    <location>
        <begin position="105"/>
        <end position="126"/>
    </location>
</feature>
<dbReference type="SUPFAM" id="SSF161084">
    <property type="entry name" value="MAPEG domain-like"/>
    <property type="match status" value="1"/>
</dbReference>
<comment type="subcellular location">
    <subcellularLocation>
        <location evidence="1">Membrane</location>
    </subcellularLocation>
</comment>
<comment type="caution">
    <text evidence="6">The sequence shown here is derived from an EMBL/GenBank/DDBJ whole genome shotgun (WGS) entry which is preliminary data.</text>
</comment>
<dbReference type="EMBL" id="JACLAU010000002">
    <property type="protein sequence ID" value="MBC2650687.1"/>
    <property type="molecule type" value="Genomic_DNA"/>
</dbReference>
<dbReference type="GO" id="GO:0016020">
    <property type="term" value="C:membrane"/>
    <property type="evidence" value="ECO:0007669"/>
    <property type="project" value="UniProtKB-SubCell"/>
</dbReference>
<sequence>MILQTTLCLAAAAAVINFWLGMRIGQLRHALKVSVGDGGDERIIRRMRAQANFIENTPLLLILFGLIEMTGKGGVWLAPLGALFMLGRVLHGIGMDGKLTWGRMVGTLTAYLTALGLAVVAVLIALQVM</sequence>
<dbReference type="InterPro" id="IPR001129">
    <property type="entry name" value="Membr-assoc_MAPEG"/>
</dbReference>
<organism evidence="6 7">
    <name type="scientific">Novosphingobium aerophilum</name>
    <dbReference type="NCBI Taxonomy" id="2839843"/>
    <lineage>
        <taxon>Bacteria</taxon>
        <taxon>Pseudomonadati</taxon>
        <taxon>Pseudomonadota</taxon>
        <taxon>Alphaproteobacteria</taxon>
        <taxon>Sphingomonadales</taxon>
        <taxon>Sphingomonadaceae</taxon>
        <taxon>Novosphingobium</taxon>
    </lineage>
</organism>
<accession>A0A7X1F5B5</accession>
<name>A0A7X1F5B5_9SPHN</name>
<dbReference type="Proteomes" id="UP000520156">
    <property type="component" value="Unassembled WGS sequence"/>
</dbReference>
<dbReference type="AlphaFoldDB" id="A0A7X1F5B5"/>
<evidence type="ECO:0000313" key="6">
    <source>
        <dbReference type="EMBL" id="MBC2650687.1"/>
    </source>
</evidence>
<keyword evidence="3 5" id="KW-1133">Transmembrane helix</keyword>
<proteinExistence type="predicted"/>
<evidence type="ECO:0000256" key="3">
    <source>
        <dbReference type="ARBA" id="ARBA00022989"/>
    </source>
</evidence>
<protein>
    <submittedName>
        <fullName evidence="6">MAPEG family protein</fullName>
    </submittedName>
</protein>
<reference evidence="6 7" key="1">
    <citation type="submission" date="2020-08" db="EMBL/GenBank/DDBJ databases">
        <title>The genome sequence of Novosphingobium flavum 4Y4.</title>
        <authorList>
            <person name="Liu Y."/>
        </authorList>
    </citation>
    <scope>NUCLEOTIDE SEQUENCE [LARGE SCALE GENOMIC DNA]</scope>
    <source>
        <strain evidence="6 7">4Y4</strain>
    </source>
</reference>
<dbReference type="PANTHER" id="PTHR35814:SF1">
    <property type="entry name" value="GLUTATHIONE S-TRANSFERASE-RELATED"/>
    <property type="match status" value="1"/>
</dbReference>
<dbReference type="Gene3D" id="1.20.120.550">
    <property type="entry name" value="Membrane associated eicosanoid/glutathione metabolism-like domain"/>
    <property type="match status" value="1"/>
</dbReference>
<dbReference type="PANTHER" id="PTHR35814">
    <property type="match status" value="1"/>
</dbReference>
<evidence type="ECO:0000256" key="2">
    <source>
        <dbReference type="ARBA" id="ARBA00022692"/>
    </source>
</evidence>
<dbReference type="RefSeq" id="WP_185682102.1">
    <property type="nucleotide sequence ID" value="NZ_JACLAU010000002.1"/>
</dbReference>
<gene>
    <name evidence="6" type="ORF">H7F49_03140</name>
</gene>
<dbReference type="Pfam" id="PF01124">
    <property type="entry name" value="MAPEG"/>
    <property type="match status" value="1"/>
</dbReference>
<dbReference type="InterPro" id="IPR023352">
    <property type="entry name" value="MAPEG-like_dom_sf"/>
</dbReference>
<evidence type="ECO:0000256" key="5">
    <source>
        <dbReference type="SAM" id="Phobius"/>
    </source>
</evidence>